<keyword evidence="3" id="KW-0813">Transport</keyword>
<protein>
    <recommendedName>
        <fullName evidence="8">Putative aliphatic sulfonates-binding protein</fullName>
    </recommendedName>
</protein>
<dbReference type="InterPro" id="IPR010067">
    <property type="entry name" value="ABC_SsuA_sub-bd"/>
</dbReference>
<accession>A0A6M0QAS1</accession>
<dbReference type="SUPFAM" id="SSF53850">
    <property type="entry name" value="Periplasmic binding protein-like II"/>
    <property type="match status" value="1"/>
</dbReference>
<dbReference type="AlphaFoldDB" id="A0A6M0QAS1"/>
<dbReference type="FunFam" id="3.40.190.10:FF:000050">
    <property type="entry name" value="Sulfonate ABC transporter substrate-binding protein"/>
    <property type="match status" value="1"/>
</dbReference>
<dbReference type="PROSITE" id="PS51257">
    <property type="entry name" value="PROKAR_LIPOPROTEIN"/>
    <property type="match status" value="1"/>
</dbReference>
<evidence type="ECO:0000256" key="5">
    <source>
        <dbReference type="ARBA" id="ARBA00023139"/>
    </source>
</evidence>
<dbReference type="PANTHER" id="PTHR30024">
    <property type="entry name" value="ALIPHATIC SULFONATES-BINDING PROTEIN-RELATED"/>
    <property type="match status" value="1"/>
</dbReference>
<evidence type="ECO:0000256" key="2">
    <source>
        <dbReference type="ARBA" id="ARBA00010742"/>
    </source>
</evidence>
<comment type="function">
    <text evidence="7">Part of a binding-protein-dependent transport system for aliphatic sulfonates. Putative binding protein.</text>
</comment>
<dbReference type="SMART" id="SM00062">
    <property type="entry name" value="PBPb"/>
    <property type="match status" value="1"/>
</dbReference>
<comment type="caution">
    <text evidence="11">The sequence shown here is derived from an EMBL/GenBank/DDBJ whole genome shotgun (WGS) entry which is preliminary data.</text>
</comment>
<evidence type="ECO:0000256" key="9">
    <source>
        <dbReference type="SAM" id="SignalP"/>
    </source>
</evidence>
<evidence type="ECO:0000256" key="1">
    <source>
        <dbReference type="ARBA" id="ARBA00004418"/>
    </source>
</evidence>
<dbReference type="Pfam" id="PF09084">
    <property type="entry name" value="NMT1"/>
    <property type="match status" value="1"/>
</dbReference>
<proteinExistence type="inferred from homology"/>
<keyword evidence="6" id="KW-0449">Lipoprotein</keyword>
<keyword evidence="12" id="KW-1185">Reference proteome</keyword>
<reference evidence="11 12" key="1">
    <citation type="submission" date="2020-02" db="EMBL/GenBank/DDBJ databases">
        <title>Bacillus aquiflavi sp. nov., isolated from yellow water of strong flavor Chinese baijiu in Yibin region of China.</title>
        <authorList>
            <person name="Xie J."/>
        </authorList>
    </citation>
    <scope>NUCLEOTIDE SEQUENCE [LARGE SCALE GENOMIC DNA]</scope>
    <source>
        <strain evidence="11 12">SA4</strain>
    </source>
</reference>
<evidence type="ECO:0000256" key="6">
    <source>
        <dbReference type="ARBA" id="ARBA00023288"/>
    </source>
</evidence>
<gene>
    <name evidence="11" type="ORF">G4D63_10365</name>
</gene>
<organism evidence="11 12">
    <name type="scientific">Bacillus mesophilus</name>
    <dbReference type="NCBI Taxonomy" id="1808955"/>
    <lineage>
        <taxon>Bacteria</taxon>
        <taxon>Bacillati</taxon>
        <taxon>Bacillota</taxon>
        <taxon>Bacilli</taxon>
        <taxon>Bacillales</taxon>
        <taxon>Bacillaceae</taxon>
        <taxon>Bacillus</taxon>
    </lineage>
</organism>
<evidence type="ECO:0000256" key="4">
    <source>
        <dbReference type="ARBA" id="ARBA00022729"/>
    </source>
</evidence>
<dbReference type="RefSeq" id="WP_163179594.1">
    <property type="nucleotide sequence ID" value="NZ_JAAIWM010000003.1"/>
</dbReference>
<dbReference type="NCBIfam" id="TIGR01728">
    <property type="entry name" value="SsuA_fam"/>
    <property type="match status" value="1"/>
</dbReference>
<evidence type="ECO:0000256" key="3">
    <source>
        <dbReference type="ARBA" id="ARBA00022448"/>
    </source>
</evidence>
<comment type="subcellular location">
    <subcellularLocation>
        <location evidence="1">Periplasm</location>
    </subcellularLocation>
</comment>
<feature type="chain" id="PRO_5039268912" description="Putative aliphatic sulfonates-binding protein" evidence="9">
    <location>
        <begin position="23"/>
        <end position="339"/>
    </location>
</feature>
<keyword evidence="5" id="KW-0564">Palmitate</keyword>
<dbReference type="InterPro" id="IPR015168">
    <property type="entry name" value="SsuA/THI5"/>
</dbReference>
<dbReference type="GO" id="GO:0042597">
    <property type="term" value="C:periplasmic space"/>
    <property type="evidence" value="ECO:0007669"/>
    <property type="project" value="UniProtKB-SubCell"/>
</dbReference>
<comment type="similarity">
    <text evidence="2">Belongs to the bacterial solute-binding protein SsuA/TauA family.</text>
</comment>
<dbReference type="PANTHER" id="PTHR30024:SF21">
    <property type="entry name" value="ABC TRANSPORTER SUBSTRATE-BINDING PROTEIN"/>
    <property type="match status" value="1"/>
</dbReference>
<dbReference type="EMBL" id="JAAIWM010000003">
    <property type="protein sequence ID" value="NEY72128.1"/>
    <property type="molecule type" value="Genomic_DNA"/>
</dbReference>
<feature type="domain" description="Solute-binding protein family 3/N-terminal" evidence="10">
    <location>
        <begin position="46"/>
        <end position="258"/>
    </location>
</feature>
<dbReference type="GO" id="GO:0042626">
    <property type="term" value="F:ATPase-coupled transmembrane transporter activity"/>
    <property type="evidence" value="ECO:0007669"/>
    <property type="project" value="InterPro"/>
</dbReference>
<dbReference type="Gene3D" id="3.40.190.10">
    <property type="entry name" value="Periplasmic binding protein-like II"/>
    <property type="match status" value="2"/>
</dbReference>
<evidence type="ECO:0000259" key="10">
    <source>
        <dbReference type="SMART" id="SM00062"/>
    </source>
</evidence>
<evidence type="ECO:0000256" key="8">
    <source>
        <dbReference type="ARBA" id="ARBA00070228"/>
    </source>
</evidence>
<feature type="signal peptide" evidence="9">
    <location>
        <begin position="1"/>
        <end position="22"/>
    </location>
</feature>
<dbReference type="Proteomes" id="UP000481043">
    <property type="component" value="Unassembled WGS sequence"/>
</dbReference>
<dbReference type="GO" id="GO:0016020">
    <property type="term" value="C:membrane"/>
    <property type="evidence" value="ECO:0007669"/>
    <property type="project" value="InterPro"/>
</dbReference>
<sequence>MKNKKYGILLTLILTISMGLLSACGSNTTSNNTEVSGNAEAAKPEKIRLDYAFYSPTSLVLKEKGWVEEAFEAEGIEVEWVQSLGSNKALEFLNSDSVDFGSTAGAAALIAKSKASPIETVYIYSKPEWTALVGPGDTTIKSVADLKGKKVAATLGTDPYIFLLRALDEAGLSSSDVEIVNLQHGDGASALVSGDVDAWAGLDPHMAKLEVTEGTSYIYRNPDFNTYGTLNVRSEFAEQYPQYVEKVIELYEKARTWAVENEEEAATILATQAQLDEEVAKLQISRNDFSSPVPGETQINALIEAGKVLQNGGVIDAGADLEKLANDLIQPSFAEKVIK</sequence>
<dbReference type="InterPro" id="IPR001638">
    <property type="entry name" value="Solute-binding_3/MltF_N"/>
</dbReference>
<name>A0A6M0QAS1_9BACI</name>
<evidence type="ECO:0000313" key="11">
    <source>
        <dbReference type="EMBL" id="NEY72128.1"/>
    </source>
</evidence>
<evidence type="ECO:0000256" key="7">
    <source>
        <dbReference type="ARBA" id="ARBA00055538"/>
    </source>
</evidence>
<keyword evidence="4 9" id="KW-0732">Signal</keyword>
<evidence type="ECO:0000313" key="12">
    <source>
        <dbReference type="Proteomes" id="UP000481043"/>
    </source>
</evidence>